<dbReference type="Proteomes" id="UP000010796">
    <property type="component" value="Chromosome"/>
</dbReference>
<dbReference type="KEGG" id="evi:Echvi_2370"/>
<dbReference type="STRING" id="926556.Echvi_2370"/>
<keyword evidence="2" id="KW-1185">Reference proteome</keyword>
<name>L0G011_ECHVK</name>
<accession>L0G011</accession>
<evidence type="ECO:0000313" key="2">
    <source>
        <dbReference type="Proteomes" id="UP000010796"/>
    </source>
</evidence>
<sequence length="99" mass="11006">MGEVFKDPDVRKELFGFAELKGNAGEVQYNLRRLFEEEPDPVSRKQSAIVQAFNRNATNSSVASEASINIDSLKTFINQHDIGVIAPYLAETFDPDSLS</sequence>
<gene>
    <name evidence="1" type="ordered locus">Echvi_2370</name>
</gene>
<dbReference type="HOGENOM" id="CLU_2315819_0_0_10"/>
<proteinExistence type="predicted"/>
<dbReference type="AlphaFoldDB" id="L0G011"/>
<reference evidence="2" key="1">
    <citation type="submission" date="2012-02" db="EMBL/GenBank/DDBJ databases">
        <title>The complete genome of Echinicola vietnamensis DSM 17526.</title>
        <authorList>
            <person name="Lucas S."/>
            <person name="Copeland A."/>
            <person name="Lapidus A."/>
            <person name="Glavina del Rio T."/>
            <person name="Dalin E."/>
            <person name="Tice H."/>
            <person name="Bruce D."/>
            <person name="Goodwin L."/>
            <person name="Pitluck S."/>
            <person name="Peters L."/>
            <person name="Ovchinnikova G."/>
            <person name="Teshima H."/>
            <person name="Kyrpides N."/>
            <person name="Mavromatis K."/>
            <person name="Ivanova N."/>
            <person name="Brettin T."/>
            <person name="Detter J.C."/>
            <person name="Han C."/>
            <person name="Larimer F."/>
            <person name="Land M."/>
            <person name="Hauser L."/>
            <person name="Markowitz V."/>
            <person name="Cheng J.-F."/>
            <person name="Hugenholtz P."/>
            <person name="Woyke T."/>
            <person name="Wu D."/>
            <person name="Brambilla E."/>
            <person name="Klenk H.-P."/>
            <person name="Eisen J.A."/>
        </authorList>
    </citation>
    <scope>NUCLEOTIDE SEQUENCE [LARGE SCALE GENOMIC DNA]</scope>
    <source>
        <strain evidence="2">DSM 17526 / LMG 23754 / KMM 6221</strain>
    </source>
</reference>
<dbReference type="OrthoDB" id="826133at2"/>
<dbReference type="RefSeq" id="WP_015266174.1">
    <property type="nucleotide sequence ID" value="NC_019904.1"/>
</dbReference>
<organism evidence="1 2">
    <name type="scientific">Echinicola vietnamensis (strain DSM 17526 / LMG 23754 / KMM 6221)</name>
    <dbReference type="NCBI Taxonomy" id="926556"/>
    <lineage>
        <taxon>Bacteria</taxon>
        <taxon>Pseudomonadati</taxon>
        <taxon>Bacteroidota</taxon>
        <taxon>Cytophagia</taxon>
        <taxon>Cytophagales</taxon>
        <taxon>Cyclobacteriaceae</taxon>
        <taxon>Echinicola</taxon>
    </lineage>
</organism>
<evidence type="ECO:0000313" key="1">
    <source>
        <dbReference type="EMBL" id="AGA78618.1"/>
    </source>
</evidence>
<protein>
    <submittedName>
        <fullName evidence="1">Uncharacterized protein</fullName>
    </submittedName>
</protein>
<dbReference type="EMBL" id="CP003346">
    <property type="protein sequence ID" value="AGA78618.1"/>
    <property type="molecule type" value="Genomic_DNA"/>
</dbReference>